<gene>
    <name evidence="1" type="ORF">FNV43_RR18574</name>
</gene>
<evidence type="ECO:0000313" key="1">
    <source>
        <dbReference type="EMBL" id="KAF3440290.1"/>
    </source>
</evidence>
<proteinExistence type="predicted"/>
<name>A0A8K0GY33_9ROSA</name>
<organism evidence="1 2">
    <name type="scientific">Rhamnella rubrinervis</name>
    <dbReference type="NCBI Taxonomy" id="2594499"/>
    <lineage>
        <taxon>Eukaryota</taxon>
        <taxon>Viridiplantae</taxon>
        <taxon>Streptophyta</taxon>
        <taxon>Embryophyta</taxon>
        <taxon>Tracheophyta</taxon>
        <taxon>Spermatophyta</taxon>
        <taxon>Magnoliopsida</taxon>
        <taxon>eudicotyledons</taxon>
        <taxon>Gunneridae</taxon>
        <taxon>Pentapetalae</taxon>
        <taxon>rosids</taxon>
        <taxon>fabids</taxon>
        <taxon>Rosales</taxon>
        <taxon>Rhamnaceae</taxon>
        <taxon>rhamnoid group</taxon>
        <taxon>Rhamneae</taxon>
        <taxon>Rhamnella</taxon>
    </lineage>
</organism>
<accession>A0A8K0GY33</accession>
<dbReference type="AlphaFoldDB" id="A0A8K0GY33"/>
<reference evidence="1" key="1">
    <citation type="submission" date="2020-03" db="EMBL/GenBank/DDBJ databases">
        <title>A high-quality chromosome-level genome assembly of a woody plant with both climbing and erect habits, Rhamnella rubrinervis.</title>
        <authorList>
            <person name="Lu Z."/>
            <person name="Yang Y."/>
            <person name="Zhu X."/>
            <person name="Sun Y."/>
        </authorList>
    </citation>
    <scope>NUCLEOTIDE SEQUENCE</scope>
    <source>
        <strain evidence="1">BYM</strain>
        <tissue evidence="1">Leaf</tissue>
    </source>
</reference>
<dbReference type="Proteomes" id="UP000796880">
    <property type="component" value="Unassembled WGS sequence"/>
</dbReference>
<keyword evidence="2" id="KW-1185">Reference proteome</keyword>
<comment type="caution">
    <text evidence="1">The sequence shown here is derived from an EMBL/GenBank/DDBJ whole genome shotgun (WGS) entry which is preliminary data.</text>
</comment>
<protein>
    <submittedName>
        <fullName evidence="1">Uncharacterized protein</fullName>
    </submittedName>
</protein>
<sequence>MADARGVETGMSAAAPAVCRRISSLMWLRSCVTDSDSVRDWGGEAGRFAVEMSPEMGKFENEKLLLDQHMLSRWHAPVARHLLLWRRAKASSIRPRWQQARLRTKYLSQYTTT</sequence>
<dbReference type="EMBL" id="VOIH02000008">
    <property type="protein sequence ID" value="KAF3440290.1"/>
    <property type="molecule type" value="Genomic_DNA"/>
</dbReference>
<evidence type="ECO:0000313" key="2">
    <source>
        <dbReference type="Proteomes" id="UP000796880"/>
    </source>
</evidence>